<keyword evidence="1" id="KW-1133">Transmembrane helix</keyword>
<proteinExistence type="predicted"/>
<keyword evidence="1" id="KW-0812">Transmembrane</keyword>
<keyword evidence="1" id="KW-0472">Membrane</keyword>
<evidence type="ECO:0000313" key="3">
    <source>
        <dbReference type="Proteomes" id="UP000812031"/>
    </source>
</evidence>
<feature type="transmembrane region" description="Helical" evidence="1">
    <location>
        <begin position="107"/>
        <end position="124"/>
    </location>
</feature>
<keyword evidence="3" id="KW-1185">Reference proteome</keyword>
<dbReference type="RefSeq" id="WP_219318523.1">
    <property type="nucleotide sequence ID" value="NZ_JAHWYN010000017.1"/>
</dbReference>
<feature type="transmembrane region" description="Helical" evidence="1">
    <location>
        <begin position="51"/>
        <end position="70"/>
    </location>
</feature>
<dbReference type="EMBL" id="JAHWYN010000017">
    <property type="protein sequence ID" value="MBW4362034.1"/>
    <property type="molecule type" value="Genomic_DNA"/>
</dbReference>
<sequence>MKKKINSIQILLGMLLMVTVFHFFIMVKLIPYDIAWGGRLTNDTEMYGFEAISIFINLFLISVLSIRANYLKFRVNKKVINSILWIFFFLFILNTIGNLSAKSYSEKLFSVFTLILALLIWNVLKKKATTNC</sequence>
<name>A0ABS6XZL2_9FLAO</name>
<feature type="transmembrane region" description="Helical" evidence="1">
    <location>
        <begin position="82"/>
        <end position="101"/>
    </location>
</feature>
<reference evidence="2 3" key="1">
    <citation type="submission" date="2021-07" db="EMBL/GenBank/DDBJ databases">
        <title>Flavobacterium sp. nov. isolated from sediment on the Taihu Lake.</title>
        <authorList>
            <person name="Qu J.-H."/>
        </authorList>
    </citation>
    <scope>NUCLEOTIDE SEQUENCE [LARGE SCALE GENOMIC DNA]</scope>
    <source>
        <strain evidence="2 3">NAS39</strain>
    </source>
</reference>
<comment type="caution">
    <text evidence="2">The sequence shown here is derived from an EMBL/GenBank/DDBJ whole genome shotgun (WGS) entry which is preliminary data.</text>
</comment>
<gene>
    <name evidence="2" type="ORF">KZH69_16210</name>
</gene>
<evidence type="ECO:0000256" key="1">
    <source>
        <dbReference type="SAM" id="Phobius"/>
    </source>
</evidence>
<protein>
    <submittedName>
        <fullName evidence="2">Uncharacterized protein</fullName>
    </submittedName>
</protein>
<dbReference type="Proteomes" id="UP000812031">
    <property type="component" value="Unassembled WGS sequence"/>
</dbReference>
<organism evidence="2 3">
    <name type="scientific">Flavobacterium taihuense</name>
    <dbReference type="NCBI Taxonomy" id="2857508"/>
    <lineage>
        <taxon>Bacteria</taxon>
        <taxon>Pseudomonadati</taxon>
        <taxon>Bacteroidota</taxon>
        <taxon>Flavobacteriia</taxon>
        <taxon>Flavobacteriales</taxon>
        <taxon>Flavobacteriaceae</taxon>
        <taxon>Flavobacterium</taxon>
    </lineage>
</organism>
<evidence type="ECO:0000313" key="2">
    <source>
        <dbReference type="EMBL" id="MBW4362034.1"/>
    </source>
</evidence>
<feature type="transmembrane region" description="Helical" evidence="1">
    <location>
        <begin position="12"/>
        <end position="31"/>
    </location>
</feature>
<accession>A0ABS6XZL2</accession>